<feature type="transmembrane region" description="Helical" evidence="7">
    <location>
        <begin position="77"/>
        <end position="96"/>
    </location>
</feature>
<dbReference type="PROSITE" id="PS50850">
    <property type="entry name" value="MFS"/>
    <property type="match status" value="1"/>
</dbReference>
<evidence type="ECO:0000256" key="1">
    <source>
        <dbReference type="ARBA" id="ARBA00004651"/>
    </source>
</evidence>
<evidence type="ECO:0000313" key="9">
    <source>
        <dbReference type="EMBL" id="RAV18970.1"/>
    </source>
</evidence>
<keyword evidence="2" id="KW-0813">Transport</keyword>
<keyword evidence="4 7" id="KW-0812">Transmembrane</keyword>
<evidence type="ECO:0000256" key="3">
    <source>
        <dbReference type="ARBA" id="ARBA00022475"/>
    </source>
</evidence>
<evidence type="ECO:0000256" key="5">
    <source>
        <dbReference type="ARBA" id="ARBA00022989"/>
    </source>
</evidence>
<evidence type="ECO:0000313" key="10">
    <source>
        <dbReference type="Proteomes" id="UP000250369"/>
    </source>
</evidence>
<evidence type="ECO:0000259" key="8">
    <source>
        <dbReference type="PROSITE" id="PS50850"/>
    </source>
</evidence>
<protein>
    <submittedName>
        <fullName evidence="9">MFS transporter</fullName>
    </submittedName>
</protein>
<dbReference type="InterPro" id="IPR011701">
    <property type="entry name" value="MFS"/>
</dbReference>
<evidence type="ECO:0000256" key="2">
    <source>
        <dbReference type="ARBA" id="ARBA00022448"/>
    </source>
</evidence>
<evidence type="ECO:0000256" key="6">
    <source>
        <dbReference type="ARBA" id="ARBA00023136"/>
    </source>
</evidence>
<dbReference type="Gene3D" id="1.20.1720.10">
    <property type="entry name" value="Multidrug resistance protein D"/>
    <property type="match status" value="1"/>
</dbReference>
<dbReference type="GO" id="GO:0022857">
    <property type="term" value="F:transmembrane transporter activity"/>
    <property type="evidence" value="ECO:0007669"/>
    <property type="project" value="InterPro"/>
</dbReference>
<dbReference type="RefSeq" id="WP_113033177.1">
    <property type="nucleotide sequence ID" value="NZ_QMFB01000014.1"/>
</dbReference>
<proteinExistence type="predicted"/>
<dbReference type="InterPro" id="IPR004638">
    <property type="entry name" value="EmrB-like"/>
</dbReference>
<sequence>MRNNSSRKWWVLGALTFGLLAVSLDMTILNVALPTLANDLEASTSDLQWIVDSYNLVLAAALLPAGMLGDRFGRKKFLLASLILFGAASAGCAMSDTPSMLVLMRCFLGLGAAFLMPLSMSILPVLFQGAERTKAMMIWAMANMFGIPLGPILGGWLLKHYAWGSVFLINLPLVAIALIAVGYLLSESKSAARHRLDGIGMLTSSLGLTGVTYGVIRAGEHGWSDSAAAGTLAAGLVLLILFVVRQFKAAHPLIDLSLFRSARFTWGTVLATTVTFAIFGLMFAMPQYFQIVQGADSLGTGLRLLPLIGGLIFGAKAAQSLIARCGAKLIAAIGFALLAAGLAIGSATGADSGYGFAAAWITVSGFGLGMALPTSMDAALGELSAERSGVGSALIMALRQVGGTFGVALLGSAMNAAYRSQLDLSGVPEPAAETVRQGVAAGTAVAKRLNSEPLLDSVRHAFVSGMGIMLLICGGIAVVGMALALLYLPRTAGERSAGSANEFGA</sequence>
<dbReference type="GO" id="GO:0005886">
    <property type="term" value="C:plasma membrane"/>
    <property type="evidence" value="ECO:0007669"/>
    <property type="project" value="UniProtKB-SubCell"/>
</dbReference>
<dbReference type="AlphaFoldDB" id="A0A329MGP1"/>
<dbReference type="InterPro" id="IPR036259">
    <property type="entry name" value="MFS_trans_sf"/>
</dbReference>
<dbReference type="SUPFAM" id="SSF103473">
    <property type="entry name" value="MFS general substrate transporter"/>
    <property type="match status" value="1"/>
</dbReference>
<feature type="transmembrane region" description="Helical" evidence="7">
    <location>
        <begin position="304"/>
        <end position="322"/>
    </location>
</feature>
<keyword evidence="10" id="KW-1185">Reference proteome</keyword>
<organism evidence="9 10">
    <name type="scientific">Paenibacillus contaminans</name>
    <dbReference type="NCBI Taxonomy" id="450362"/>
    <lineage>
        <taxon>Bacteria</taxon>
        <taxon>Bacillati</taxon>
        <taxon>Bacillota</taxon>
        <taxon>Bacilli</taxon>
        <taxon>Bacillales</taxon>
        <taxon>Paenibacillaceae</taxon>
        <taxon>Paenibacillus</taxon>
    </lineage>
</organism>
<accession>A0A329MGP1</accession>
<feature type="transmembrane region" description="Helical" evidence="7">
    <location>
        <begin position="264"/>
        <end position="284"/>
    </location>
</feature>
<feature type="transmembrane region" description="Helical" evidence="7">
    <location>
        <begin position="353"/>
        <end position="372"/>
    </location>
</feature>
<dbReference type="Proteomes" id="UP000250369">
    <property type="component" value="Unassembled WGS sequence"/>
</dbReference>
<feature type="transmembrane region" description="Helical" evidence="7">
    <location>
        <begin position="393"/>
        <end position="418"/>
    </location>
</feature>
<feature type="domain" description="Major facilitator superfamily (MFS) profile" evidence="8">
    <location>
        <begin position="11"/>
        <end position="492"/>
    </location>
</feature>
<feature type="transmembrane region" description="Helical" evidence="7">
    <location>
        <begin position="138"/>
        <end position="158"/>
    </location>
</feature>
<gene>
    <name evidence="9" type="ORF">DQG23_22730</name>
</gene>
<comment type="subcellular location">
    <subcellularLocation>
        <location evidence="1">Cell membrane</location>
        <topology evidence="1">Multi-pass membrane protein</topology>
    </subcellularLocation>
</comment>
<dbReference type="NCBIfam" id="TIGR00711">
    <property type="entry name" value="efflux_EmrB"/>
    <property type="match status" value="1"/>
</dbReference>
<dbReference type="PANTHER" id="PTHR42718:SF42">
    <property type="entry name" value="EXPORT PROTEIN"/>
    <property type="match status" value="1"/>
</dbReference>
<feature type="transmembrane region" description="Helical" evidence="7">
    <location>
        <begin position="329"/>
        <end position="347"/>
    </location>
</feature>
<keyword evidence="6 7" id="KW-0472">Membrane</keyword>
<comment type="caution">
    <text evidence="9">The sequence shown here is derived from an EMBL/GenBank/DDBJ whole genome shotgun (WGS) entry which is preliminary data.</text>
</comment>
<dbReference type="OrthoDB" id="102502at2"/>
<dbReference type="CDD" id="cd17321">
    <property type="entry name" value="MFS_MMR_MDR_like"/>
    <property type="match status" value="1"/>
</dbReference>
<feature type="transmembrane region" description="Helical" evidence="7">
    <location>
        <begin position="47"/>
        <end position="65"/>
    </location>
</feature>
<evidence type="ECO:0000256" key="7">
    <source>
        <dbReference type="SAM" id="Phobius"/>
    </source>
</evidence>
<feature type="transmembrane region" description="Helical" evidence="7">
    <location>
        <begin position="198"/>
        <end position="216"/>
    </location>
</feature>
<keyword evidence="5 7" id="KW-1133">Transmembrane helix</keyword>
<reference evidence="9 10" key="1">
    <citation type="journal article" date="2009" name="Int. J. Syst. Evol. Microbiol.">
        <title>Paenibacillus contaminans sp. nov., isolated from a contaminated laboratory plate.</title>
        <authorList>
            <person name="Chou J.H."/>
            <person name="Lee J.H."/>
            <person name="Lin M.C."/>
            <person name="Chang P.S."/>
            <person name="Arun A.B."/>
            <person name="Young C.C."/>
            <person name="Chen W.M."/>
        </authorList>
    </citation>
    <scope>NUCLEOTIDE SEQUENCE [LARGE SCALE GENOMIC DNA]</scope>
    <source>
        <strain evidence="9 10">CKOBP-6</strain>
    </source>
</reference>
<dbReference type="Pfam" id="PF07690">
    <property type="entry name" value="MFS_1"/>
    <property type="match status" value="1"/>
</dbReference>
<feature type="transmembrane region" description="Helical" evidence="7">
    <location>
        <begin position="461"/>
        <end position="488"/>
    </location>
</feature>
<dbReference type="EMBL" id="QMFB01000014">
    <property type="protein sequence ID" value="RAV18970.1"/>
    <property type="molecule type" value="Genomic_DNA"/>
</dbReference>
<keyword evidence="3" id="KW-1003">Cell membrane</keyword>
<name>A0A329MGP1_9BACL</name>
<evidence type="ECO:0000256" key="4">
    <source>
        <dbReference type="ARBA" id="ARBA00022692"/>
    </source>
</evidence>
<feature type="transmembrane region" description="Helical" evidence="7">
    <location>
        <begin position="102"/>
        <end position="126"/>
    </location>
</feature>
<feature type="transmembrane region" description="Helical" evidence="7">
    <location>
        <begin position="222"/>
        <end position="244"/>
    </location>
</feature>
<dbReference type="InterPro" id="IPR020846">
    <property type="entry name" value="MFS_dom"/>
</dbReference>
<dbReference type="PANTHER" id="PTHR42718">
    <property type="entry name" value="MAJOR FACILITATOR SUPERFAMILY MULTIDRUG TRANSPORTER MFSC"/>
    <property type="match status" value="1"/>
</dbReference>
<dbReference type="Gene3D" id="1.20.1250.20">
    <property type="entry name" value="MFS general substrate transporter like domains"/>
    <property type="match status" value="1"/>
</dbReference>
<feature type="transmembrane region" description="Helical" evidence="7">
    <location>
        <begin position="164"/>
        <end position="186"/>
    </location>
</feature>